<reference evidence="3" key="1">
    <citation type="submission" date="2016-10" db="EMBL/GenBank/DDBJ databases">
        <authorList>
            <person name="Varghese N."/>
            <person name="Submissions S."/>
        </authorList>
    </citation>
    <scope>NUCLEOTIDE SEQUENCE [LARGE SCALE GENOMIC DNA]</scope>
    <source>
        <strain evidence="3">DSM 22329</strain>
    </source>
</reference>
<dbReference type="EMBL" id="LT629711">
    <property type="protein sequence ID" value="SDO87151.1"/>
    <property type="molecule type" value="Genomic_DNA"/>
</dbReference>
<evidence type="ECO:0000313" key="3">
    <source>
        <dbReference type="Proteomes" id="UP000199077"/>
    </source>
</evidence>
<keyword evidence="3" id="KW-1185">Reference proteome</keyword>
<dbReference type="OrthoDB" id="3790554at2"/>
<dbReference type="RefSeq" id="WP_091781815.1">
    <property type="nucleotide sequence ID" value="NZ_LT629711.1"/>
</dbReference>
<proteinExistence type="predicted"/>
<accession>A0A1H0N3F4</accession>
<evidence type="ECO:0000313" key="2">
    <source>
        <dbReference type="EMBL" id="SDO87151.1"/>
    </source>
</evidence>
<dbReference type="AlphaFoldDB" id="A0A1H0N3F4"/>
<dbReference type="STRING" id="443156.SAMN04489867_0809"/>
<feature type="compositionally biased region" description="Basic and acidic residues" evidence="1">
    <location>
        <begin position="90"/>
        <end position="102"/>
    </location>
</feature>
<feature type="region of interest" description="Disordered" evidence="1">
    <location>
        <begin position="90"/>
        <end position="171"/>
    </location>
</feature>
<sequence>MTWAKIPDEFPDMCASVDLSDAAFRTHVEALCWVMRRENGGFITDRDVRRFGESKDVNAAVVELLATGFWRTAAGGYTVMALMEHQPEPEVIRARRRNDATRQRRKRRKAAGLPDEEPSRPVSRRDNPRDHPRDPVRVGPVRDGVTSTTELRLEDRGEETARFSWAAGPPA</sequence>
<dbReference type="Proteomes" id="UP000199077">
    <property type="component" value="Chromosome I"/>
</dbReference>
<organism evidence="2 3">
    <name type="scientific">Pedococcus dokdonensis</name>
    <dbReference type="NCBI Taxonomy" id="443156"/>
    <lineage>
        <taxon>Bacteria</taxon>
        <taxon>Bacillati</taxon>
        <taxon>Actinomycetota</taxon>
        <taxon>Actinomycetes</taxon>
        <taxon>Micrococcales</taxon>
        <taxon>Intrasporangiaceae</taxon>
        <taxon>Pedococcus</taxon>
    </lineage>
</organism>
<feature type="compositionally biased region" description="Basic and acidic residues" evidence="1">
    <location>
        <begin position="151"/>
        <end position="161"/>
    </location>
</feature>
<name>A0A1H0N3F4_9MICO</name>
<feature type="compositionally biased region" description="Basic and acidic residues" evidence="1">
    <location>
        <begin position="117"/>
        <end position="136"/>
    </location>
</feature>
<gene>
    <name evidence="2" type="ORF">SAMN04489867_0809</name>
</gene>
<protein>
    <submittedName>
        <fullName evidence="2">Uncharacterized protein</fullName>
    </submittedName>
</protein>
<evidence type="ECO:0000256" key="1">
    <source>
        <dbReference type="SAM" id="MobiDB-lite"/>
    </source>
</evidence>